<dbReference type="SUPFAM" id="SSF52540">
    <property type="entry name" value="P-loop containing nucleoside triphosphate hydrolases"/>
    <property type="match status" value="1"/>
</dbReference>
<reference evidence="5" key="1">
    <citation type="submission" date="2015-08" db="EMBL/GenBank/DDBJ databases">
        <title>Complete DNA Sequence of Pseudomonas syringae pv. actinidiae, the Causal Agent of Kiwifruit Canker Disease.</title>
        <authorList>
            <person name="Rikkerink E.H.A."/>
            <person name="Fineran P.C."/>
        </authorList>
    </citation>
    <scope>NUCLEOTIDE SEQUENCE</scope>
    <source>
        <strain evidence="5">DSM 13666</strain>
    </source>
</reference>
<dbReference type="PATRIC" id="fig|136160.3.peg.2933"/>
<dbReference type="CDD" id="cd03230">
    <property type="entry name" value="ABC_DR_subfamily_A"/>
    <property type="match status" value="1"/>
</dbReference>
<protein>
    <recommendedName>
        <fullName evidence="4">ABC transporter domain-containing protein</fullName>
    </recommendedName>
</protein>
<dbReference type="AlphaFoldDB" id="A0A0M0KN11"/>
<keyword evidence="2" id="KW-0547">Nucleotide-binding</keyword>
<dbReference type="Pfam" id="PF00005">
    <property type="entry name" value="ABC_tran"/>
    <property type="match status" value="1"/>
</dbReference>
<comment type="caution">
    <text evidence="5">The sequence shown here is derived from an EMBL/GenBank/DDBJ whole genome shotgun (WGS) entry which is preliminary data.</text>
</comment>
<dbReference type="EMBL" id="LILD01000001">
    <property type="protein sequence ID" value="KOO40256.1"/>
    <property type="molecule type" value="Genomic_DNA"/>
</dbReference>
<dbReference type="SMART" id="SM00382">
    <property type="entry name" value="AAA"/>
    <property type="match status" value="1"/>
</dbReference>
<dbReference type="PANTHER" id="PTHR42711:SF18">
    <property type="entry name" value="ABC TRANSPORTER, ATP-BINDING PROTEIN"/>
    <property type="match status" value="1"/>
</dbReference>
<gene>
    <name evidence="5" type="ORF">AMD02_12545</name>
</gene>
<dbReference type="InterPro" id="IPR003593">
    <property type="entry name" value="AAA+_ATPase"/>
</dbReference>
<dbReference type="PANTHER" id="PTHR42711">
    <property type="entry name" value="ABC TRANSPORTER ATP-BINDING PROTEIN"/>
    <property type="match status" value="1"/>
</dbReference>
<keyword evidence="1" id="KW-0813">Transport</keyword>
<evidence type="ECO:0000256" key="2">
    <source>
        <dbReference type="ARBA" id="ARBA00022741"/>
    </source>
</evidence>
<dbReference type="PROSITE" id="PS50893">
    <property type="entry name" value="ABC_TRANSPORTER_2"/>
    <property type="match status" value="1"/>
</dbReference>
<dbReference type="InterPro" id="IPR003439">
    <property type="entry name" value="ABC_transporter-like_ATP-bd"/>
</dbReference>
<evidence type="ECO:0000313" key="5">
    <source>
        <dbReference type="EMBL" id="KOO40256.1"/>
    </source>
</evidence>
<dbReference type="PROSITE" id="PS00211">
    <property type="entry name" value="ABC_TRANSPORTER_1"/>
    <property type="match status" value="1"/>
</dbReference>
<dbReference type="Gene3D" id="3.40.50.300">
    <property type="entry name" value="P-loop containing nucleotide triphosphate hydrolases"/>
    <property type="match status" value="1"/>
</dbReference>
<keyword evidence="3" id="KW-0067">ATP-binding</keyword>
<dbReference type="InterPro" id="IPR027417">
    <property type="entry name" value="P-loop_NTPase"/>
</dbReference>
<evidence type="ECO:0000259" key="4">
    <source>
        <dbReference type="PROSITE" id="PS50893"/>
    </source>
</evidence>
<dbReference type="InterPro" id="IPR050763">
    <property type="entry name" value="ABC_transporter_ATP-binding"/>
</dbReference>
<organism evidence="5">
    <name type="scientific">Halalkalibacterium halodurans</name>
    <name type="common">Bacillus halodurans</name>
    <dbReference type="NCBI Taxonomy" id="86665"/>
    <lineage>
        <taxon>Bacteria</taxon>
        <taxon>Bacillati</taxon>
        <taxon>Bacillota</taxon>
        <taxon>Bacilli</taxon>
        <taxon>Bacillales</taxon>
        <taxon>Bacillaceae</taxon>
        <taxon>Halalkalibacterium (ex Joshi et al. 2022)</taxon>
    </lineage>
</organism>
<evidence type="ECO:0000256" key="3">
    <source>
        <dbReference type="ARBA" id="ARBA00022840"/>
    </source>
</evidence>
<name>A0A0M0KN11_ALKHA</name>
<proteinExistence type="predicted"/>
<dbReference type="GO" id="GO:0005524">
    <property type="term" value="F:ATP binding"/>
    <property type="evidence" value="ECO:0007669"/>
    <property type="project" value="UniProtKB-KW"/>
</dbReference>
<evidence type="ECO:0000256" key="1">
    <source>
        <dbReference type="ARBA" id="ARBA00022448"/>
    </source>
</evidence>
<dbReference type="InterPro" id="IPR017871">
    <property type="entry name" value="ABC_transporter-like_CS"/>
</dbReference>
<dbReference type="GO" id="GO:0016887">
    <property type="term" value="F:ATP hydrolysis activity"/>
    <property type="evidence" value="ECO:0007669"/>
    <property type="project" value="InterPro"/>
</dbReference>
<sequence>MVVEQVNYTYPSRKKRVLQDISFFVKQGEIFGLLGPSGAGKSTLQKMMIGLVKGFQGKIDVLGYSLHNPPSAYYEQIGVGFELPALYSKLTARENLRFFRSLYQGMTLDEEQLLKKVGLETAADQKVRDFSKGMKMRLNLCRALIHKPEILFLDEPTSGLDPVYAAQMKKIIQDQKQNGTTVLLTTHNMTLAEQICDRVGFILNGRLISVGHPADLRAALARGDVHYWVKGEEEKRVVSLKRLAKDERFLQALQHNNVTSIKTVEPTLEDAFIHIVTQDGGQGG</sequence>
<accession>A0A0M0KN11</accession>
<feature type="domain" description="ABC transporter" evidence="4">
    <location>
        <begin position="1"/>
        <end position="229"/>
    </location>
</feature>